<dbReference type="AlphaFoldDB" id="A0A8J3CLR5"/>
<protein>
    <recommendedName>
        <fullName evidence="3">Zeta toxin domain-containing protein</fullName>
    </recommendedName>
</protein>
<dbReference type="Pfam" id="PF06414">
    <property type="entry name" value="Zeta_toxin"/>
    <property type="match status" value="1"/>
</dbReference>
<name>A0A8J3CLR5_9BURK</name>
<evidence type="ECO:0000256" key="1">
    <source>
        <dbReference type="ARBA" id="ARBA00022741"/>
    </source>
</evidence>
<organism evidence="4 5">
    <name type="scientific">Formosimonas limnophila</name>
    <dbReference type="NCBI Taxonomy" id="1384487"/>
    <lineage>
        <taxon>Bacteria</taxon>
        <taxon>Pseudomonadati</taxon>
        <taxon>Pseudomonadota</taxon>
        <taxon>Betaproteobacteria</taxon>
        <taxon>Burkholderiales</taxon>
        <taxon>Burkholderiaceae</taxon>
        <taxon>Formosimonas</taxon>
    </lineage>
</organism>
<reference evidence="4" key="2">
    <citation type="submission" date="2020-09" db="EMBL/GenBank/DDBJ databases">
        <authorList>
            <person name="Sun Q."/>
            <person name="Kim S."/>
        </authorList>
    </citation>
    <scope>NUCLEOTIDE SEQUENCE</scope>
    <source>
        <strain evidence="4">KCTC 32501</strain>
    </source>
</reference>
<evidence type="ECO:0000256" key="2">
    <source>
        <dbReference type="ARBA" id="ARBA00022840"/>
    </source>
</evidence>
<evidence type="ECO:0000259" key="3">
    <source>
        <dbReference type="Pfam" id="PF06414"/>
    </source>
</evidence>
<dbReference type="PANTHER" id="PTHR39206:SF1">
    <property type="entry name" value="SLL8004 PROTEIN"/>
    <property type="match status" value="1"/>
</dbReference>
<dbReference type="EMBL" id="BMZG01000007">
    <property type="protein sequence ID" value="GHA74957.1"/>
    <property type="molecule type" value="Genomic_DNA"/>
</dbReference>
<dbReference type="SUPFAM" id="SSF52540">
    <property type="entry name" value="P-loop containing nucleoside triphosphate hydrolases"/>
    <property type="match status" value="1"/>
</dbReference>
<comment type="caution">
    <text evidence="4">The sequence shown here is derived from an EMBL/GenBank/DDBJ whole genome shotgun (WGS) entry which is preliminary data.</text>
</comment>
<keyword evidence="2" id="KW-0067">ATP-binding</keyword>
<dbReference type="RefSeq" id="WP_189493332.1">
    <property type="nucleotide sequence ID" value="NZ_BMZG01000007.1"/>
</dbReference>
<dbReference type="Proteomes" id="UP000614287">
    <property type="component" value="Unassembled WGS sequence"/>
</dbReference>
<dbReference type="InterPro" id="IPR010488">
    <property type="entry name" value="Zeta_toxin_domain"/>
</dbReference>
<evidence type="ECO:0000313" key="4">
    <source>
        <dbReference type="EMBL" id="GHA74957.1"/>
    </source>
</evidence>
<gene>
    <name evidence="4" type="ORF">GCM10009007_15060</name>
</gene>
<sequence>MEKKVVIIAGPNGAGKTTFAREFLPNEAHCPIFINADLIAAGISPFAPELAAVQAGRIMLKLIDEHVQRGDSFAIETTLSGVGYARAIKKWHTLGYHVKLIFLELPNPEFAIERVTERVKQGGHHIPSDVITRRFHSGLKNFHEVYKPLVDAWLHFDNSGEQAVLKNWSEQ</sequence>
<dbReference type="GO" id="GO:0005524">
    <property type="term" value="F:ATP binding"/>
    <property type="evidence" value="ECO:0007669"/>
    <property type="project" value="UniProtKB-KW"/>
</dbReference>
<reference evidence="4" key="1">
    <citation type="journal article" date="2014" name="Int. J. Syst. Evol. Microbiol.">
        <title>Complete genome sequence of Corynebacterium casei LMG S-19264T (=DSM 44701T), isolated from a smear-ripened cheese.</title>
        <authorList>
            <consortium name="US DOE Joint Genome Institute (JGI-PGF)"/>
            <person name="Walter F."/>
            <person name="Albersmeier A."/>
            <person name="Kalinowski J."/>
            <person name="Ruckert C."/>
        </authorList>
    </citation>
    <scope>NUCLEOTIDE SEQUENCE</scope>
    <source>
        <strain evidence="4">KCTC 32501</strain>
    </source>
</reference>
<feature type="domain" description="Zeta toxin" evidence="3">
    <location>
        <begin position="3"/>
        <end position="147"/>
    </location>
</feature>
<dbReference type="InterPro" id="IPR027417">
    <property type="entry name" value="P-loop_NTPase"/>
</dbReference>
<dbReference type="Gene3D" id="3.40.50.300">
    <property type="entry name" value="P-loop containing nucleotide triphosphate hydrolases"/>
    <property type="match status" value="1"/>
</dbReference>
<keyword evidence="1" id="KW-0547">Nucleotide-binding</keyword>
<proteinExistence type="predicted"/>
<dbReference type="PANTHER" id="PTHR39206">
    <property type="entry name" value="SLL8004 PROTEIN"/>
    <property type="match status" value="1"/>
</dbReference>
<keyword evidence="5" id="KW-1185">Reference proteome</keyword>
<dbReference type="GO" id="GO:0016301">
    <property type="term" value="F:kinase activity"/>
    <property type="evidence" value="ECO:0007669"/>
    <property type="project" value="InterPro"/>
</dbReference>
<evidence type="ECO:0000313" key="5">
    <source>
        <dbReference type="Proteomes" id="UP000614287"/>
    </source>
</evidence>
<accession>A0A8J3CLR5</accession>